<gene>
    <name evidence="2" type="ORF">J8H85_14710</name>
</gene>
<feature type="transmembrane region" description="Helical" evidence="1">
    <location>
        <begin position="138"/>
        <end position="159"/>
    </location>
</feature>
<feature type="transmembrane region" description="Helical" evidence="1">
    <location>
        <begin position="77"/>
        <end position="96"/>
    </location>
</feature>
<dbReference type="RefSeq" id="WP_209655966.1">
    <property type="nucleotide sequence ID" value="NZ_JAGJCB010000016.1"/>
</dbReference>
<proteinExistence type="predicted"/>
<feature type="transmembrane region" description="Helical" evidence="1">
    <location>
        <begin position="108"/>
        <end position="126"/>
    </location>
</feature>
<feature type="transmembrane region" description="Helical" evidence="1">
    <location>
        <begin position="171"/>
        <end position="190"/>
    </location>
</feature>
<keyword evidence="3" id="KW-1185">Reference proteome</keyword>
<feature type="transmembrane region" description="Helical" evidence="1">
    <location>
        <begin position="210"/>
        <end position="229"/>
    </location>
</feature>
<dbReference type="EMBL" id="JAGJCB010000016">
    <property type="protein sequence ID" value="MBP0905086.1"/>
    <property type="molecule type" value="Genomic_DNA"/>
</dbReference>
<evidence type="ECO:0008006" key="4">
    <source>
        <dbReference type="Google" id="ProtNLM"/>
    </source>
</evidence>
<feature type="transmembrane region" description="Helical" evidence="1">
    <location>
        <begin position="39"/>
        <end position="57"/>
    </location>
</feature>
<comment type="caution">
    <text evidence="2">The sequence shown here is derived from an EMBL/GenBank/DDBJ whole genome shotgun (WGS) entry which is preliminary data.</text>
</comment>
<reference evidence="2 3" key="1">
    <citation type="submission" date="2021-04" db="EMBL/GenBank/DDBJ databases">
        <title>Mariniflexile gromovii gen. nov., sp. nov., a gliding bacterium isolated from the sea urchin Strongylocentrotus intermedius.</title>
        <authorList>
            <person name="Ko S."/>
            <person name="Le V."/>
            <person name="Ahn C.-Y."/>
            <person name="Oh H.-M."/>
        </authorList>
    </citation>
    <scope>NUCLEOTIDE SEQUENCE [LARGE SCALE GENOMIC DNA]</scope>
    <source>
        <strain evidence="2 3">KCTC 12570</strain>
    </source>
</reference>
<evidence type="ECO:0000313" key="3">
    <source>
        <dbReference type="Proteomes" id="UP000670776"/>
    </source>
</evidence>
<accession>A0ABS4BWW8</accession>
<keyword evidence="1" id="KW-1133">Transmembrane helix</keyword>
<protein>
    <recommendedName>
        <fullName evidence="4">Bacteriorhodopsin-like protein</fullName>
    </recommendedName>
</protein>
<dbReference type="Proteomes" id="UP000670776">
    <property type="component" value="Unassembled WGS sequence"/>
</dbReference>
<organism evidence="2 3">
    <name type="scientific">Mariniflexile gromovii</name>
    <dbReference type="NCBI Taxonomy" id="362523"/>
    <lineage>
        <taxon>Bacteria</taxon>
        <taxon>Pseudomonadati</taxon>
        <taxon>Bacteroidota</taxon>
        <taxon>Flavobacteriia</taxon>
        <taxon>Flavobacteriales</taxon>
        <taxon>Flavobacteriaceae</taxon>
        <taxon>Mariniflexile</taxon>
    </lineage>
</organism>
<evidence type="ECO:0000256" key="1">
    <source>
        <dbReference type="SAM" id="Phobius"/>
    </source>
</evidence>
<feature type="transmembrane region" description="Helical" evidence="1">
    <location>
        <begin position="6"/>
        <end position="27"/>
    </location>
</feature>
<keyword evidence="1" id="KW-0472">Membrane</keyword>
<sequence length="240" mass="29023">MNDFLLEYYNTITFSVEILAAVTGLLLYKKYKLTAAKFFIYFLVYLSACDFFNTYVHYIQNNGFLSFLEGTVFVRNFWWSTLYWKIGAILFFCFYYHKILSTDLFKILIKYSGLVFFVFSIGYIFLNWDDFFVRFFPIISVLGAVIIFMCTVFYFIEILQSEKILSFYKSINFYISSAIFIWWLIISPLVFYDIYNSNYDWNFIFLKWQIYLFANIIMYSTFTFALIFCKPDEKPTKPYY</sequence>
<evidence type="ECO:0000313" key="2">
    <source>
        <dbReference type="EMBL" id="MBP0905086.1"/>
    </source>
</evidence>
<name>A0ABS4BWW8_9FLAO</name>
<keyword evidence="1" id="KW-0812">Transmembrane</keyword>